<protein>
    <submittedName>
        <fullName evidence="13">Ctcfl_0 protein</fullName>
    </submittedName>
    <submittedName>
        <fullName evidence="15">Ctcfl_1 protein</fullName>
    </submittedName>
    <submittedName>
        <fullName evidence="14">Ctcfl_3 protein</fullName>
    </submittedName>
</protein>
<dbReference type="PANTHER" id="PTHR24379:SF121">
    <property type="entry name" value="C2H2-TYPE DOMAIN-CONTAINING PROTEIN"/>
    <property type="match status" value="1"/>
</dbReference>
<dbReference type="EMBL" id="GBYB01015172">
    <property type="protein sequence ID" value="JAG84939.1"/>
    <property type="molecule type" value="Transcribed_RNA"/>
</dbReference>
<evidence type="ECO:0000256" key="7">
    <source>
        <dbReference type="ARBA" id="ARBA00023125"/>
    </source>
</evidence>
<feature type="compositionally biased region" description="Acidic residues" evidence="11">
    <location>
        <begin position="161"/>
        <end position="170"/>
    </location>
</feature>
<dbReference type="Gene3D" id="3.30.160.60">
    <property type="entry name" value="Classic Zinc Finger"/>
    <property type="match status" value="5"/>
</dbReference>
<name>A0A0C9S2P0_9HYME</name>
<evidence type="ECO:0000313" key="15">
    <source>
        <dbReference type="EMBL" id="JAG84939.1"/>
    </source>
</evidence>
<evidence type="ECO:0000313" key="14">
    <source>
        <dbReference type="EMBL" id="JAG84938.1"/>
    </source>
</evidence>
<feature type="domain" description="C2H2-type" evidence="12">
    <location>
        <begin position="320"/>
        <end position="348"/>
    </location>
</feature>
<dbReference type="GO" id="GO:0008270">
    <property type="term" value="F:zinc ion binding"/>
    <property type="evidence" value="ECO:0007669"/>
    <property type="project" value="UniProtKB-KW"/>
</dbReference>
<dbReference type="PROSITE" id="PS50157">
    <property type="entry name" value="ZINC_FINGER_C2H2_2"/>
    <property type="match status" value="7"/>
</dbReference>
<evidence type="ECO:0000259" key="12">
    <source>
        <dbReference type="PROSITE" id="PS50157"/>
    </source>
</evidence>
<keyword evidence="3" id="KW-0677">Repeat</keyword>
<feature type="domain" description="C2H2-type" evidence="12">
    <location>
        <begin position="290"/>
        <end position="317"/>
    </location>
</feature>
<evidence type="ECO:0000256" key="2">
    <source>
        <dbReference type="ARBA" id="ARBA00022723"/>
    </source>
</evidence>
<dbReference type="FunFam" id="3.30.160.60:FF:000446">
    <property type="entry name" value="Zinc finger protein"/>
    <property type="match status" value="1"/>
</dbReference>
<keyword evidence="7" id="KW-0238">DNA-binding</keyword>
<evidence type="ECO:0000256" key="3">
    <source>
        <dbReference type="ARBA" id="ARBA00022737"/>
    </source>
</evidence>
<feature type="domain" description="C2H2-type" evidence="12">
    <location>
        <begin position="349"/>
        <end position="376"/>
    </location>
</feature>
<accession>A0A0C9S2P0</accession>
<dbReference type="Pfam" id="PF23611">
    <property type="entry name" value="zf-C2H2_16"/>
    <property type="match status" value="1"/>
</dbReference>
<evidence type="ECO:0000256" key="9">
    <source>
        <dbReference type="ARBA" id="ARBA00023242"/>
    </source>
</evidence>
<keyword evidence="4 10" id="KW-0863">Zinc-finger</keyword>
<evidence type="ECO:0000313" key="13">
    <source>
        <dbReference type="EMBL" id="JAG84937.1"/>
    </source>
</evidence>
<keyword evidence="2" id="KW-0479">Metal-binding</keyword>
<comment type="subcellular location">
    <subcellularLocation>
        <location evidence="1">Nucleus</location>
    </subcellularLocation>
</comment>
<keyword evidence="6" id="KW-0805">Transcription regulation</keyword>
<organism evidence="14">
    <name type="scientific">Fopius arisanus</name>
    <dbReference type="NCBI Taxonomy" id="64838"/>
    <lineage>
        <taxon>Eukaryota</taxon>
        <taxon>Metazoa</taxon>
        <taxon>Ecdysozoa</taxon>
        <taxon>Arthropoda</taxon>
        <taxon>Hexapoda</taxon>
        <taxon>Insecta</taxon>
        <taxon>Pterygota</taxon>
        <taxon>Neoptera</taxon>
        <taxon>Endopterygota</taxon>
        <taxon>Hymenoptera</taxon>
        <taxon>Apocrita</taxon>
        <taxon>Ichneumonoidea</taxon>
        <taxon>Braconidae</taxon>
        <taxon>Opiinae</taxon>
        <taxon>Fopius</taxon>
    </lineage>
</organism>
<dbReference type="EMBL" id="GBYB01015171">
    <property type="protein sequence ID" value="JAG84938.1"/>
    <property type="molecule type" value="Transcribed_RNA"/>
</dbReference>
<feature type="region of interest" description="Disordered" evidence="11">
    <location>
        <begin position="161"/>
        <end position="185"/>
    </location>
</feature>
<dbReference type="GO" id="GO:0045944">
    <property type="term" value="P:positive regulation of transcription by RNA polymerase II"/>
    <property type="evidence" value="ECO:0007669"/>
    <property type="project" value="UniProtKB-ARBA"/>
</dbReference>
<keyword evidence="9" id="KW-0539">Nucleus</keyword>
<keyword evidence="8" id="KW-0804">Transcription</keyword>
<feature type="domain" description="C2H2-type" evidence="12">
    <location>
        <begin position="377"/>
        <end position="404"/>
    </location>
</feature>
<dbReference type="Pfam" id="PF12171">
    <property type="entry name" value="zf-C2H2_jaz"/>
    <property type="match status" value="1"/>
</dbReference>
<feature type="compositionally biased region" description="Low complexity" evidence="11">
    <location>
        <begin position="9"/>
        <end position="20"/>
    </location>
</feature>
<dbReference type="InterPro" id="IPR056438">
    <property type="entry name" value="Znf-C2H2_CTCF"/>
</dbReference>
<proteinExistence type="predicted"/>
<feature type="region of interest" description="Disordered" evidence="11">
    <location>
        <begin position="1"/>
        <end position="20"/>
    </location>
</feature>
<feature type="domain" description="C2H2-type" evidence="12">
    <location>
        <begin position="261"/>
        <end position="289"/>
    </location>
</feature>
<keyword evidence="5" id="KW-0862">Zinc</keyword>
<dbReference type="InterPro" id="IPR022755">
    <property type="entry name" value="Znf_C2H2_jaz"/>
</dbReference>
<feature type="domain" description="C2H2-type" evidence="12">
    <location>
        <begin position="437"/>
        <end position="464"/>
    </location>
</feature>
<dbReference type="GO" id="GO:0005634">
    <property type="term" value="C:nucleus"/>
    <property type="evidence" value="ECO:0007669"/>
    <property type="project" value="UniProtKB-SubCell"/>
</dbReference>
<evidence type="ECO:0000256" key="6">
    <source>
        <dbReference type="ARBA" id="ARBA00023015"/>
    </source>
</evidence>
<evidence type="ECO:0000256" key="5">
    <source>
        <dbReference type="ARBA" id="ARBA00022833"/>
    </source>
</evidence>
<dbReference type="InterPro" id="IPR013087">
    <property type="entry name" value="Znf_C2H2_type"/>
</dbReference>
<dbReference type="PANTHER" id="PTHR24379">
    <property type="entry name" value="KRAB AND ZINC FINGER DOMAIN-CONTAINING"/>
    <property type="match status" value="1"/>
</dbReference>
<dbReference type="GO" id="GO:0000981">
    <property type="term" value="F:DNA-binding transcription factor activity, RNA polymerase II-specific"/>
    <property type="evidence" value="ECO:0007669"/>
    <property type="project" value="TreeGrafter"/>
</dbReference>
<dbReference type="AlphaFoldDB" id="A0A0C9S2P0"/>
<dbReference type="InterPro" id="IPR036236">
    <property type="entry name" value="Znf_C2H2_sf"/>
</dbReference>
<evidence type="ECO:0000256" key="1">
    <source>
        <dbReference type="ARBA" id="ARBA00004123"/>
    </source>
</evidence>
<evidence type="ECO:0000256" key="4">
    <source>
        <dbReference type="ARBA" id="ARBA00022771"/>
    </source>
</evidence>
<feature type="domain" description="C2H2-type" evidence="12">
    <location>
        <begin position="405"/>
        <end position="433"/>
    </location>
</feature>
<gene>
    <name evidence="14" type="primary">Ctcfl_3</name>
    <name evidence="13" type="synonym">Ctcfl_0</name>
    <name evidence="15" type="synonym">Ctcfl_1</name>
    <name evidence="13" type="ORF">g.40524</name>
    <name evidence="15" type="ORF">g.40530</name>
    <name evidence="14" type="ORF">g.40532</name>
</gene>
<dbReference type="SMART" id="SM00355">
    <property type="entry name" value="ZnF_C2H2"/>
    <property type="match status" value="11"/>
</dbReference>
<sequence>MSHRSQGVSTPPESSSISTSSRSYITKNLNGCVYYTCSYCCLISLDQRVIEQHIQGEDVSIHCHKKLQLQCFGCENVFFSRNSLLSHAIHDHQMTESCAVRLISKIPQPDGEGNTLPGEPEINKQDKNIEILRETHESAITDGRLDISIPLEQEIINDLNDCEDDSDEDDYRTPGTPEKCSRKKNPTKKTRVQGFRCETEGCNVRLLVEENILYHERCHNAESRGEAEAFKCPECQEFICNRWNTMAGHLWRSHLVDVELHTCDLCNYKTPSLSRLINQHRGIHGDERPFVCEYCGKGFKTSKQLRTHRTSHKSDEQNTFECDKCQRVFKTCRLLKLHCNSVHRDCKPFTCHFCDFSAATRSGLKLHLRRHTGEKPFSCDQCAYSTGDHNSIRRHKLRHLGLKPYNCPHCNYACIQSSTYKVHLKNKHPGLNDGIMFSCKYCPYRTVKQEKLLTHITIHTESSDQTGNDKD</sequence>
<evidence type="ECO:0000256" key="11">
    <source>
        <dbReference type="SAM" id="MobiDB-lite"/>
    </source>
</evidence>
<dbReference type="SUPFAM" id="SSF57667">
    <property type="entry name" value="beta-beta-alpha zinc fingers"/>
    <property type="match status" value="4"/>
</dbReference>
<dbReference type="EMBL" id="GBYB01015170">
    <property type="protein sequence ID" value="JAG84937.1"/>
    <property type="molecule type" value="Transcribed_RNA"/>
</dbReference>
<dbReference type="PROSITE" id="PS00028">
    <property type="entry name" value="ZINC_FINGER_C2H2_1"/>
    <property type="match status" value="5"/>
</dbReference>
<reference evidence="14" key="1">
    <citation type="submission" date="2015-01" db="EMBL/GenBank/DDBJ databases">
        <title>Transcriptome Assembly of Fopius arisanus.</title>
        <authorList>
            <person name="Geib S."/>
        </authorList>
    </citation>
    <scope>NUCLEOTIDE SEQUENCE</scope>
</reference>
<dbReference type="GO" id="GO:0000977">
    <property type="term" value="F:RNA polymerase II transcription regulatory region sequence-specific DNA binding"/>
    <property type="evidence" value="ECO:0007669"/>
    <property type="project" value="TreeGrafter"/>
</dbReference>
<evidence type="ECO:0000256" key="10">
    <source>
        <dbReference type="PROSITE-ProRule" id="PRU00042"/>
    </source>
</evidence>
<evidence type="ECO:0000256" key="8">
    <source>
        <dbReference type="ARBA" id="ARBA00023163"/>
    </source>
</evidence>
<dbReference type="FunFam" id="3.30.160.60:FF:001557">
    <property type="entry name" value="Transcription factor E4F1"/>
    <property type="match status" value="1"/>
</dbReference>